<name>A0A392TG37_9FABA</name>
<accession>A0A392TG37</accession>
<dbReference type="EMBL" id="LXQA010562345">
    <property type="protein sequence ID" value="MCI59377.1"/>
    <property type="molecule type" value="Genomic_DNA"/>
</dbReference>
<keyword evidence="2" id="KW-1185">Reference proteome</keyword>
<evidence type="ECO:0000313" key="1">
    <source>
        <dbReference type="EMBL" id="MCI59377.1"/>
    </source>
</evidence>
<reference evidence="1 2" key="1">
    <citation type="journal article" date="2018" name="Front. Plant Sci.">
        <title>Red Clover (Trifolium pratense) and Zigzag Clover (T. medium) - A Picture of Genomic Similarities and Differences.</title>
        <authorList>
            <person name="Dluhosova J."/>
            <person name="Istvanek J."/>
            <person name="Nedelnik J."/>
            <person name="Repkova J."/>
        </authorList>
    </citation>
    <scope>NUCLEOTIDE SEQUENCE [LARGE SCALE GENOMIC DNA]</scope>
    <source>
        <strain evidence="2">cv. 10/8</strain>
        <tissue evidence="1">Leaf</tissue>
    </source>
</reference>
<dbReference type="AlphaFoldDB" id="A0A392TG37"/>
<evidence type="ECO:0000313" key="2">
    <source>
        <dbReference type="Proteomes" id="UP000265520"/>
    </source>
</evidence>
<sequence>MCDEHWKNAVNTELTALLKNNTWNLIKLPNHKKAIGCKWVFKLKLHVDGTIERHKA</sequence>
<proteinExistence type="predicted"/>
<organism evidence="1 2">
    <name type="scientific">Trifolium medium</name>
    <dbReference type="NCBI Taxonomy" id="97028"/>
    <lineage>
        <taxon>Eukaryota</taxon>
        <taxon>Viridiplantae</taxon>
        <taxon>Streptophyta</taxon>
        <taxon>Embryophyta</taxon>
        <taxon>Tracheophyta</taxon>
        <taxon>Spermatophyta</taxon>
        <taxon>Magnoliopsida</taxon>
        <taxon>eudicotyledons</taxon>
        <taxon>Gunneridae</taxon>
        <taxon>Pentapetalae</taxon>
        <taxon>rosids</taxon>
        <taxon>fabids</taxon>
        <taxon>Fabales</taxon>
        <taxon>Fabaceae</taxon>
        <taxon>Papilionoideae</taxon>
        <taxon>50 kb inversion clade</taxon>
        <taxon>NPAAA clade</taxon>
        <taxon>Hologalegina</taxon>
        <taxon>IRL clade</taxon>
        <taxon>Trifolieae</taxon>
        <taxon>Trifolium</taxon>
    </lineage>
</organism>
<dbReference type="Proteomes" id="UP000265520">
    <property type="component" value="Unassembled WGS sequence"/>
</dbReference>
<protein>
    <recommendedName>
        <fullName evidence="3">Mitochondrial protein</fullName>
    </recommendedName>
</protein>
<comment type="caution">
    <text evidence="1">The sequence shown here is derived from an EMBL/GenBank/DDBJ whole genome shotgun (WGS) entry which is preliminary data.</text>
</comment>
<evidence type="ECO:0008006" key="3">
    <source>
        <dbReference type="Google" id="ProtNLM"/>
    </source>
</evidence>
<feature type="non-terminal residue" evidence="1">
    <location>
        <position position="56"/>
    </location>
</feature>